<accession>A0A2S2PFJ8</accession>
<name>A0A2S2PFJ8_SCHGA</name>
<evidence type="ECO:0008006" key="3">
    <source>
        <dbReference type="Google" id="ProtNLM"/>
    </source>
</evidence>
<feature type="region of interest" description="Disordered" evidence="1">
    <location>
        <begin position="100"/>
        <end position="268"/>
    </location>
</feature>
<evidence type="ECO:0000313" key="2">
    <source>
        <dbReference type="EMBL" id="MBY28192.1"/>
    </source>
</evidence>
<organism evidence="2">
    <name type="scientific">Schizaphis graminum</name>
    <name type="common">Green bug aphid</name>
    <dbReference type="NCBI Taxonomy" id="13262"/>
    <lineage>
        <taxon>Eukaryota</taxon>
        <taxon>Metazoa</taxon>
        <taxon>Ecdysozoa</taxon>
        <taxon>Arthropoda</taxon>
        <taxon>Hexapoda</taxon>
        <taxon>Insecta</taxon>
        <taxon>Pterygota</taxon>
        <taxon>Neoptera</taxon>
        <taxon>Paraneoptera</taxon>
        <taxon>Hemiptera</taxon>
        <taxon>Sternorrhyncha</taxon>
        <taxon>Aphidomorpha</taxon>
        <taxon>Aphidoidea</taxon>
        <taxon>Aphididae</taxon>
        <taxon>Aphidini</taxon>
        <taxon>Schizaphis</taxon>
    </lineage>
</organism>
<feature type="region of interest" description="Disordered" evidence="1">
    <location>
        <begin position="1"/>
        <end position="37"/>
    </location>
</feature>
<dbReference type="EMBL" id="GGMR01015573">
    <property type="protein sequence ID" value="MBY28192.1"/>
    <property type="molecule type" value="Transcribed_RNA"/>
</dbReference>
<feature type="compositionally biased region" description="Basic residues" evidence="1">
    <location>
        <begin position="187"/>
        <end position="219"/>
    </location>
</feature>
<feature type="compositionally biased region" description="Basic and acidic residues" evidence="1">
    <location>
        <begin position="156"/>
        <end position="174"/>
    </location>
</feature>
<gene>
    <name evidence="2" type="ORF">g.127387</name>
</gene>
<feature type="compositionally biased region" description="Basic and acidic residues" evidence="1">
    <location>
        <begin position="114"/>
        <end position="124"/>
    </location>
</feature>
<feature type="compositionally biased region" description="Basic residues" evidence="1">
    <location>
        <begin position="132"/>
        <end position="142"/>
    </location>
</feature>
<evidence type="ECO:0000256" key="1">
    <source>
        <dbReference type="SAM" id="MobiDB-lite"/>
    </source>
</evidence>
<reference evidence="2" key="1">
    <citation type="submission" date="2018-04" db="EMBL/GenBank/DDBJ databases">
        <title>Transcriptome of Schizaphis graminum biotype I.</title>
        <authorList>
            <person name="Scully E.D."/>
            <person name="Geib S.M."/>
            <person name="Palmer N.A."/>
            <person name="Koch K."/>
            <person name="Bradshaw J."/>
            <person name="Heng-Moss T."/>
            <person name="Sarath G."/>
        </authorList>
    </citation>
    <scope>NUCLEOTIDE SEQUENCE</scope>
</reference>
<feature type="compositionally biased region" description="Basic residues" evidence="1">
    <location>
        <begin position="227"/>
        <end position="250"/>
    </location>
</feature>
<feature type="compositionally biased region" description="Low complexity" evidence="1">
    <location>
        <begin position="143"/>
        <end position="155"/>
    </location>
</feature>
<proteinExistence type="predicted"/>
<sequence length="268" mass="31007">MIFFKGLGVYGSESGSSDESDEEQNISGQKQLKQDSDEAIQERILKRQREFSYIEARILIELDQLEDREKLVRSKFDNSIKLGEEINDNSSQVVENIQIKGHTEDEGPSQKIVKGHDKIKKELSNDLNIKNGQKKKKSKSKRSSSSSSSSSSSVSKKSDNTDYKYRNKTSDKSKSKSSNKTNADSVKRKRRSHSRNRSRSHSMSKSSRLHSRHRSRSRSRNYDRRSPHNYKSRRSRSPPSHNSRKHKSKRNSSSSSNESRSKKHRYRR</sequence>
<dbReference type="AlphaFoldDB" id="A0A2S2PFJ8"/>
<protein>
    <recommendedName>
        <fullName evidence="3">CWF21 domain-containing protein</fullName>
    </recommendedName>
</protein>